<gene>
    <name evidence="1" type="ORF">DFH08DRAFT_678350</name>
</gene>
<dbReference type="Proteomes" id="UP001218218">
    <property type="component" value="Unassembled WGS sequence"/>
</dbReference>
<comment type="caution">
    <text evidence="1">The sequence shown here is derived from an EMBL/GenBank/DDBJ whole genome shotgun (WGS) entry which is preliminary data.</text>
</comment>
<protein>
    <submittedName>
        <fullName evidence="1">Uncharacterized protein</fullName>
    </submittedName>
</protein>
<organism evidence="1 2">
    <name type="scientific">Mycena albidolilacea</name>
    <dbReference type="NCBI Taxonomy" id="1033008"/>
    <lineage>
        <taxon>Eukaryota</taxon>
        <taxon>Fungi</taxon>
        <taxon>Dikarya</taxon>
        <taxon>Basidiomycota</taxon>
        <taxon>Agaricomycotina</taxon>
        <taxon>Agaricomycetes</taxon>
        <taxon>Agaricomycetidae</taxon>
        <taxon>Agaricales</taxon>
        <taxon>Marasmiineae</taxon>
        <taxon>Mycenaceae</taxon>
        <taxon>Mycena</taxon>
    </lineage>
</organism>
<name>A0AAD7AQP3_9AGAR</name>
<dbReference type="AlphaFoldDB" id="A0AAD7AQP3"/>
<proteinExistence type="predicted"/>
<reference evidence="1" key="1">
    <citation type="submission" date="2023-03" db="EMBL/GenBank/DDBJ databases">
        <title>Massive genome expansion in bonnet fungi (Mycena s.s.) driven by repeated elements and novel gene families across ecological guilds.</title>
        <authorList>
            <consortium name="Lawrence Berkeley National Laboratory"/>
            <person name="Harder C.B."/>
            <person name="Miyauchi S."/>
            <person name="Viragh M."/>
            <person name="Kuo A."/>
            <person name="Thoen E."/>
            <person name="Andreopoulos B."/>
            <person name="Lu D."/>
            <person name="Skrede I."/>
            <person name="Drula E."/>
            <person name="Henrissat B."/>
            <person name="Morin E."/>
            <person name="Kohler A."/>
            <person name="Barry K."/>
            <person name="LaButti K."/>
            <person name="Morin E."/>
            <person name="Salamov A."/>
            <person name="Lipzen A."/>
            <person name="Mereny Z."/>
            <person name="Hegedus B."/>
            <person name="Baldrian P."/>
            <person name="Stursova M."/>
            <person name="Weitz H."/>
            <person name="Taylor A."/>
            <person name="Grigoriev I.V."/>
            <person name="Nagy L.G."/>
            <person name="Martin F."/>
            <person name="Kauserud H."/>
        </authorList>
    </citation>
    <scope>NUCLEOTIDE SEQUENCE</scope>
    <source>
        <strain evidence="1">CBHHK002</strain>
    </source>
</reference>
<evidence type="ECO:0000313" key="1">
    <source>
        <dbReference type="EMBL" id="KAJ7366162.1"/>
    </source>
</evidence>
<sequence length="129" mass="14694">MPPTQNKYRYIYPAEKRLVITMSTKGMPNKAIAAATNIGESTIKRIKRLWYTTGYVVARPATNGRPPILSSLDLEYLEALIERQPDIFLSELKIALEEGRGVDVDETTISRSLLRRGWTRKQVRCPETV</sequence>
<dbReference type="InterPro" id="IPR009057">
    <property type="entry name" value="Homeodomain-like_sf"/>
</dbReference>
<dbReference type="SUPFAM" id="SSF46689">
    <property type="entry name" value="Homeodomain-like"/>
    <property type="match status" value="1"/>
</dbReference>
<dbReference type="EMBL" id="JARIHO010000002">
    <property type="protein sequence ID" value="KAJ7366162.1"/>
    <property type="molecule type" value="Genomic_DNA"/>
</dbReference>
<keyword evidence="2" id="KW-1185">Reference proteome</keyword>
<accession>A0AAD7AQP3</accession>
<evidence type="ECO:0000313" key="2">
    <source>
        <dbReference type="Proteomes" id="UP001218218"/>
    </source>
</evidence>